<dbReference type="PANTHER" id="PTHR38769">
    <property type="entry name" value="UPF0381 PROTEIN YFCZ-RELATED"/>
    <property type="match status" value="1"/>
</dbReference>
<dbReference type="InterPro" id="IPR035571">
    <property type="entry name" value="UPF0234-like_C"/>
</dbReference>
<reference evidence="2" key="1">
    <citation type="submission" date="2013-10" db="EMBL/GenBank/DDBJ databases">
        <title>Antibiotic resistance diversity of beta-lactamase producers in the General Hospital Vienna.</title>
        <authorList>
            <person name="Barisic I."/>
            <person name="Mitteregger D."/>
            <person name="Hirschl A.M."/>
            <person name="Noehammer C."/>
            <person name="Wiesinger-Mayr H."/>
        </authorList>
    </citation>
    <scope>NUCLEOTIDE SEQUENCE [LARGE SCALE GENOMIC DNA]</scope>
    <source>
        <strain evidence="2">IS43</strain>
    </source>
</reference>
<sequence length="117" mass="12649">MLFGGRVLILKKTQEVITMKDVVDKCSTKGCAIDVGTIIDNEDCVYRAEKVFPSREEAESTVAAVRERAAAAAPASEPPQVDYTIVAAGDAVKLDLSIAFSCQAEKIIFELSLRNLL</sequence>
<evidence type="ECO:0000313" key="3">
    <source>
        <dbReference type="Proteomes" id="UP000019183"/>
    </source>
</evidence>
<organism evidence="2 3">
    <name type="scientific">Klebsiella pneumoniae IS43</name>
    <dbReference type="NCBI Taxonomy" id="1432552"/>
    <lineage>
        <taxon>Bacteria</taxon>
        <taxon>Pseudomonadati</taxon>
        <taxon>Pseudomonadota</taxon>
        <taxon>Gammaproteobacteria</taxon>
        <taxon>Enterobacterales</taxon>
        <taxon>Enterobacteriaceae</taxon>
        <taxon>Klebsiella/Raoultella group</taxon>
        <taxon>Klebsiella</taxon>
        <taxon>Klebsiella pneumoniae complex</taxon>
    </lineage>
</organism>
<comment type="caution">
    <text evidence="2">The sequence shown here is derived from an EMBL/GenBank/DDBJ whole genome shotgun (WGS) entry which is preliminary data.</text>
</comment>
<protein>
    <recommendedName>
        <fullName evidence="4">Cytoplasmic protein</fullName>
    </recommendedName>
</protein>
<dbReference type="GO" id="GO:0005829">
    <property type="term" value="C:cytosol"/>
    <property type="evidence" value="ECO:0007669"/>
    <property type="project" value="TreeGrafter"/>
</dbReference>
<dbReference type="NCBIfam" id="TIGR00743">
    <property type="entry name" value="DUF406 family protein"/>
    <property type="match status" value="1"/>
</dbReference>
<evidence type="ECO:0000256" key="1">
    <source>
        <dbReference type="ARBA" id="ARBA00006201"/>
    </source>
</evidence>
<accession>W1DHK8</accession>
<keyword evidence="3" id="KW-1185">Reference proteome</keyword>
<dbReference type="PANTHER" id="PTHR38769:SF1">
    <property type="entry name" value="UPF0381 PROTEIN YFCZ-RELATED"/>
    <property type="match status" value="1"/>
</dbReference>
<evidence type="ECO:0000313" key="2">
    <source>
        <dbReference type="EMBL" id="CDL08913.1"/>
    </source>
</evidence>
<proteinExistence type="inferred from homology"/>
<dbReference type="Gene3D" id="3.30.70.860">
    <property type="match status" value="1"/>
</dbReference>
<evidence type="ECO:0008006" key="4">
    <source>
        <dbReference type="Google" id="ProtNLM"/>
    </source>
</evidence>
<dbReference type="InterPro" id="IPR005272">
    <property type="entry name" value="DUF406"/>
</dbReference>
<dbReference type="AlphaFoldDB" id="W1DHK8"/>
<dbReference type="Pfam" id="PF04175">
    <property type="entry name" value="DUF406"/>
    <property type="match status" value="1"/>
</dbReference>
<dbReference type="eggNOG" id="COG3691">
    <property type="taxonomic scope" value="Bacteria"/>
</dbReference>
<comment type="similarity">
    <text evidence="1">Belongs to the UPF0381 family.</text>
</comment>
<dbReference type="NCBIfam" id="NF007435">
    <property type="entry name" value="PRK09981.1"/>
    <property type="match status" value="1"/>
</dbReference>
<dbReference type="Proteomes" id="UP000019183">
    <property type="component" value="Unassembled WGS sequence"/>
</dbReference>
<name>W1DHK8_KLEPN</name>
<dbReference type="EMBL" id="CBWK010000264">
    <property type="protein sequence ID" value="CDL08913.1"/>
    <property type="molecule type" value="Genomic_DNA"/>
</dbReference>